<dbReference type="Gene3D" id="3.80.10.10">
    <property type="entry name" value="Ribonuclease Inhibitor"/>
    <property type="match status" value="1"/>
</dbReference>
<keyword evidence="3" id="KW-1185">Reference proteome</keyword>
<feature type="compositionally biased region" description="Low complexity" evidence="1">
    <location>
        <begin position="298"/>
        <end position="318"/>
    </location>
</feature>
<proteinExistence type="predicted"/>
<dbReference type="Proteomes" id="UP000837801">
    <property type="component" value="Unassembled WGS sequence"/>
</dbReference>
<name>A0A9P0VZK4_9ASCO</name>
<dbReference type="AlphaFoldDB" id="A0A9P0VZK4"/>
<sequence>MKYLDPGQYLLSPTPSNEEQIQEESFRNGFSKVMAALSGRKSRRGEESSEAPEVNHLSQSVLPPPFSKNHHSQLISEFRQEETIPEDSDMETDTERDLEINVERSVSPETSSSDFSTLLSLPLEILHYIIELVYYDNNTASISSNLENFSKTMPLLSKTMNALSLRFLYKYAIFNRPHSFDKFLHNLISNPDLGYYVEFMDFQQFTSIGLGRTGRMNQEIQMVTSDTIFTALSLTPNLLEFLSSENIQDDMDVRVLDCLFNRLKKLEAIDFCGASSEQFARAFQELVITTGDEKVRPTSSTSLSSSNRGISSTFSSSSTLNRHNFSQSQPSLGHLFKISFHDCSNLVPETYSKILPHLVNLRRLDLNHTSITSALLNQYMPTTARLTHLSLARCSKLTTRDLIQYLTQHPSVASGSLKWLSLQTDSNVVSPLSDTYLLFTLRNLNAPDLRFINLGGLPVDKKHLQIIRQRFPNLRSLAISHAPGVDINDVNEFLHNNANIRYIDLTGCKRITRADIPSILRNCFYSAEKLIAIEFDYKLLMDLTAGDYIKISPQQQSFLDPPVAPQIWKFYDNEGRRSWIYQVESTDPFYKSIINSNGSYSARNSSISNLTYYDIETGKKITQKYKKPDFLKYVSRKICCSIGYHRLDDSKKKSYIAGKLEESVWPAEFSQRGIYNYYSLNVK</sequence>
<organism evidence="2 3">
    <name type="scientific">[Candida] railenensis</name>
    <dbReference type="NCBI Taxonomy" id="45579"/>
    <lineage>
        <taxon>Eukaryota</taxon>
        <taxon>Fungi</taxon>
        <taxon>Dikarya</taxon>
        <taxon>Ascomycota</taxon>
        <taxon>Saccharomycotina</taxon>
        <taxon>Pichiomycetes</taxon>
        <taxon>Debaryomycetaceae</taxon>
        <taxon>Kurtzmaniella</taxon>
    </lineage>
</organism>
<dbReference type="EMBL" id="CAKXYY010000011">
    <property type="protein sequence ID" value="CAH2353637.1"/>
    <property type="molecule type" value="Genomic_DNA"/>
</dbReference>
<dbReference type="SUPFAM" id="SSF52047">
    <property type="entry name" value="RNI-like"/>
    <property type="match status" value="1"/>
</dbReference>
<dbReference type="GO" id="GO:0019005">
    <property type="term" value="C:SCF ubiquitin ligase complex"/>
    <property type="evidence" value="ECO:0007669"/>
    <property type="project" value="TreeGrafter"/>
</dbReference>
<dbReference type="GO" id="GO:0031146">
    <property type="term" value="P:SCF-dependent proteasomal ubiquitin-dependent protein catabolic process"/>
    <property type="evidence" value="ECO:0007669"/>
    <property type="project" value="TreeGrafter"/>
</dbReference>
<protein>
    <recommendedName>
        <fullName evidence="4">F-box domain-containing protein</fullName>
    </recommendedName>
</protein>
<reference evidence="2" key="1">
    <citation type="submission" date="2022-03" db="EMBL/GenBank/DDBJ databases">
        <authorList>
            <person name="Legras J.-L."/>
            <person name="Devillers H."/>
            <person name="Grondin C."/>
        </authorList>
    </citation>
    <scope>NUCLEOTIDE SEQUENCE</scope>
    <source>
        <strain evidence="2">CLIB 1423</strain>
    </source>
</reference>
<evidence type="ECO:0000313" key="3">
    <source>
        <dbReference type="Proteomes" id="UP000837801"/>
    </source>
</evidence>
<evidence type="ECO:0000313" key="2">
    <source>
        <dbReference type="EMBL" id="CAH2353637.1"/>
    </source>
</evidence>
<dbReference type="InterPro" id="IPR032675">
    <property type="entry name" value="LRR_dom_sf"/>
</dbReference>
<feature type="region of interest" description="Disordered" evidence="1">
    <location>
        <begin position="295"/>
        <end position="322"/>
    </location>
</feature>
<accession>A0A9P0VZK4</accession>
<evidence type="ECO:0008006" key="4">
    <source>
        <dbReference type="Google" id="ProtNLM"/>
    </source>
</evidence>
<dbReference type="OrthoDB" id="9994419at2759"/>
<feature type="compositionally biased region" description="Basic and acidic residues" evidence="1">
    <location>
        <begin position="93"/>
        <end position="102"/>
    </location>
</feature>
<dbReference type="PANTHER" id="PTHR13318:SF95">
    <property type="entry name" value="F-BOX PROTEIN YLR352W"/>
    <property type="match status" value="1"/>
</dbReference>
<dbReference type="PANTHER" id="PTHR13318">
    <property type="entry name" value="PARTNER OF PAIRED, ISOFORM B-RELATED"/>
    <property type="match status" value="1"/>
</dbReference>
<feature type="compositionally biased region" description="Acidic residues" evidence="1">
    <location>
        <begin position="83"/>
        <end position="92"/>
    </location>
</feature>
<gene>
    <name evidence="2" type="ORF">CLIB1423_11S04280</name>
</gene>
<feature type="region of interest" description="Disordered" evidence="1">
    <location>
        <begin position="1"/>
        <end position="114"/>
    </location>
</feature>
<evidence type="ECO:0000256" key="1">
    <source>
        <dbReference type="SAM" id="MobiDB-lite"/>
    </source>
</evidence>
<comment type="caution">
    <text evidence="2">The sequence shown here is derived from an EMBL/GenBank/DDBJ whole genome shotgun (WGS) entry which is preliminary data.</text>
</comment>